<name>A0A397GWG9_9GLOM</name>
<keyword evidence="3" id="KW-1185">Reference proteome</keyword>
<proteinExistence type="predicted"/>
<organism evidence="2 3">
    <name type="scientific">Diversispora epigaea</name>
    <dbReference type="NCBI Taxonomy" id="1348612"/>
    <lineage>
        <taxon>Eukaryota</taxon>
        <taxon>Fungi</taxon>
        <taxon>Fungi incertae sedis</taxon>
        <taxon>Mucoromycota</taxon>
        <taxon>Glomeromycotina</taxon>
        <taxon>Glomeromycetes</taxon>
        <taxon>Diversisporales</taxon>
        <taxon>Diversisporaceae</taxon>
        <taxon>Diversispora</taxon>
    </lineage>
</organism>
<protein>
    <recommendedName>
        <fullName evidence="4">Protein kinase domain-containing protein</fullName>
    </recommendedName>
</protein>
<dbReference type="EMBL" id="PQFF01000373">
    <property type="protein sequence ID" value="RHZ54987.1"/>
    <property type="molecule type" value="Genomic_DNA"/>
</dbReference>
<dbReference type="AlphaFoldDB" id="A0A397GWG9"/>
<accession>A0A397GWG9</accession>
<reference evidence="2 3" key="1">
    <citation type="submission" date="2018-08" db="EMBL/GenBank/DDBJ databases">
        <title>Genome and evolution of the arbuscular mycorrhizal fungus Diversispora epigaea (formerly Glomus versiforme) and its bacterial endosymbionts.</title>
        <authorList>
            <person name="Sun X."/>
            <person name="Fei Z."/>
            <person name="Harrison M."/>
        </authorList>
    </citation>
    <scope>NUCLEOTIDE SEQUENCE [LARGE SCALE GENOMIC DNA]</scope>
    <source>
        <strain evidence="2 3">IT104</strain>
    </source>
</reference>
<evidence type="ECO:0000313" key="3">
    <source>
        <dbReference type="Proteomes" id="UP000266861"/>
    </source>
</evidence>
<sequence length="602" mass="70421">MNDINALFGNFMYPPIRRKWITKNSILNCHPTIDKEELRQRDHNEKRILEFIYNHPYEYLYSLLIIVQLYSHYRNLQPVDDYLKQGWEICYSKPQHIMIMIQIYLDTTEKECLVVNSGNKNINDFIKNSQSSKNTSVNRFLEWVPYDEFKNIEYIGKGGFSKIYKATWYPRLMNEHQNFNVDLTHDTRTNNCKLYRKDEALEFQRKNYPEYAFHPKRQKSELKIKPMSKKSDAVVENGYEQTLNRNNNLGADINKEDEEKTFRSHSETDEEGNGDCQHNSEGFNHCLKSVDKDMEIQNSNNNNDYNDHCHDNEHNETNDHILISSQVNANIADVDPSHAFQNFKFSAYLWAKVDPLPNKRDDLKFSININDCRAGPMLSDNWPSLQKLGIGYFLDSVEIWITPISNTSMSEKSPYILKSSPKPWNFNNDIDISENLEQSFKSKTNWELIADGCGETGLGWRYKYIAGSRHHKDFNSRRKFAPGKHSCHWLALEAMSGFRVTITQVLRCDITNGWRKLNPFNPIKRSKLRKLCPKMVHTLEISFNSLENFNENFADLKNSKNFEKLQGDFLNVTFSKNASPQIENSKNSNIGNIDIKRAFKIG</sequence>
<feature type="region of interest" description="Disordered" evidence="1">
    <location>
        <begin position="245"/>
        <end position="277"/>
    </location>
</feature>
<evidence type="ECO:0008006" key="4">
    <source>
        <dbReference type="Google" id="ProtNLM"/>
    </source>
</evidence>
<gene>
    <name evidence="2" type="ORF">Glove_421g120</name>
</gene>
<evidence type="ECO:0000313" key="2">
    <source>
        <dbReference type="EMBL" id="RHZ54987.1"/>
    </source>
</evidence>
<dbReference type="Proteomes" id="UP000266861">
    <property type="component" value="Unassembled WGS sequence"/>
</dbReference>
<feature type="compositionally biased region" description="Basic and acidic residues" evidence="1">
    <location>
        <begin position="253"/>
        <end position="267"/>
    </location>
</feature>
<evidence type="ECO:0000256" key="1">
    <source>
        <dbReference type="SAM" id="MobiDB-lite"/>
    </source>
</evidence>
<comment type="caution">
    <text evidence="2">The sequence shown here is derived from an EMBL/GenBank/DDBJ whole genome shotgun (WGS) entry which is preliminary data.</text>
</comment>